<dbReference type="NCBIfam" id="TIGR00613">
    <property type="entry name" value="reco"/>
    <property type="match status" value="1"/>
</dbReference>
<evidence type="ECO:0000256" key="1">
    <source>
        <dbReference type="ARBA" id="ARBA00022763"/>
    </source>
</evidence>
<dbReference type="InterPro" id="IPR012340">
    <property type="entry name" value="NA-bd_OB-fold"/>
</dbReference>
<dbReference type="Pfam" id="PF11967">
    <property type="entry name" value="RecO_N"/>
    <property type="match status" value="1"/>
</dbReference>
<dbReference type="SUPFAM" id="SSF50249">
    <property type="entry name" value="Nucleic acid-binding proteins"/>
    <property type="match status" value="1"/>
</dbReference>
<dbReference type="PANTHER" id="PTHR33991">
    <property type="entry name" value="DNA REPAIR PROTEIN RECO"/>
    <property type="match status" value="1"/>
</dbReference>
<sequence length="197" mass="22416">MAHRIETLDALVLGGMPVGEAHRSIDLLTPQLGRIRAVARSVRHEKSKLRFALQDFSHIKVSLVRGREVWRIVGAISYSNFYTDLGNRAHERDIVARLSALMRRLLPGEEENEELFSIVCDALTFLKETKFSESDIRDFECLTVLRILHNLGYLARDAQNASFLDTEITTAELISRISPLRLEMVKCINTSLHESQL</sequence>
<name>A0A1F6D1K5_9BACT</name>
<comment type="caution">
    <text evidence="5">The sequence shown here is derived from an EMBL/GenBank/DDBJ whole genome shotgun (WGS) entry which is preliminary data.</text>
</comment>
<dbReference type="InterPro" id="IPR022572">
    <property type="entry name" value="DNA_rep/recomb_RecO_N"/>
</dbReference>
<dbReference type="EMBL" id="MFLC01000005">
    <property type="protein sequence ID" value="OGG55318.1"/>
    <property type="molecule type" value="Genomic_DNA"/>
</dbReference>
<organism evidence="5 6">
    <name type="scientific">Candidatus Kaiserbacteria bacterium RIFCSPHIGHO2_02_FULL_49_11</name>
    <dbReference type="NCBI Taxonomy" id="1798489"/>
    <lineage>
        <taxon>Bacteria</taxon>
        <taxon>Candidatus Kaiseribacteriota</taxon>
    </lineage>
</organism>
<dbReference type="Gene3D" id="2.40.50.140">
    <property type="entry name" value="Nucleic acid-binding proteins"/>
    <property type="match status" value="1"/>
</dbReference>
<evidence type="ECO:0000313" key="5">
    <source>
        <dbReference type="EMBL" id="OGG55318.1"/>
    </source>
</evidence>
<evidence type="ECO:0000313" key="6">
    <source>
        <dbReference type="Proteomes" id="UP000177659"/>
    </source>
</evidence>
<evidence type="ECO:0000256" key="2">
    <source>
        <dbReference type="ARBA" id="ARBA00023172"/>
    </source>
</evidence>
<keyword evidence="1" id="KW-0227">DNA damage</keyword>
<dbReference type="GO" id="GO:0043590">
    <property type="term" value="C:bacterial nucleoid"/>
    <property type="evidence" value="ECO:0007669"/>
    <property type="project" value="TreeGrafter"/>
</dbReference>
<keyword evidence="3" id="KW-0234">DNA repair</keyword>
<accession>A0A1F6D1K5</accession>
<dbReference type="GO" id="GO:0006310">
    <property type="term" value="P:DNA recombination"/>
    <property type="evidence" value="ECO:0007669"/>
    <property type="project" value="UniProtKB-KW"/>
</dbReference>
<keyword evidence="2" id="KW-0233">DNA recombination</keyword>
<dbReference type="PANTHER" id="PTHR33991:SF1">
    <property type="entry name" value="DNA REPAIR PROTEIN RECO"/>
    <property type="match status" value="1"/>
</dbReference>
<dbReference type="InterPro" id="IPR003717">
    <property type="entry name" value="RecO"/>
</dbReference>
<dbReference type="GO" id="GO:0006302">
    <property type="term" value="P:double-strand break repair"/>
    <property type="evidence" value="ECO:0007669"/>
    <property type="project" value="TreeGrafter"/>
</dbReference>
<reference evidence="5 6" key="1">
    <citation type="journal article" date="2016" name="Nat. Commun.">
        <title>Thousands of microbial genomes shed light on interconnected biogeochemical processes in an aquifer system.</title>
        <authorList>
            <person name="Anantharaman K."/>
            <person name="Brown C.T."/>
            <person name="Hug L.A."/>
            <person name="Sharon I."/>
            <person name="Castelle C.J."/>
            <person name="Probst A.J."/>
            <person name="Thomas B.C."/>
            <person name="Singh A."/>
            <person name="Wilkins M.J."/>
            <person name="Karaoz U."/>
            <person name="Brodie E.L."/>
            <person name="Williams K.H."/>
            <person name="Hubbard S.S."/>
            <person name="Banfield J.F."/>
        </authorList>
    </citation>
    <scope>NUCLEOTIDE SEQUENCE [LARGE SCALE GENOMIC DNA]</scope>
</reference>
<dbReference type="AlphaFoldDB" id="A0A1F6D1K5"/>
<gene>
    <name evidence="5" type="ORF">A3D62_01705</name>
</gene>
<evidence type="ECO:0000256" key="3">
    <source>
        <dbReference type="ARBA" id="ARBA00023204"/>
    </source>
</evidence>
<feature type="domain" description="DNA replication/recombination mediator RecO N-terminal" evidence="4">
    <location>
        <begin position="7"/>
        <end position="72"/>
    </location>
</feature>
<proteinExistence type="predicted"/>
<protein>
    <submittedName>
        <fullName evidence="5">DNA repair protein RecO</fullName>
    </submittedName>
</protein>
<evidence type="ECO:0000259" key="4">
    <source>
        <dbReference type="Pfam" id="PF11967"/>
    </source>
</evidence>
<dbReference type="Proteomes" id="UP000177659">
    <property type="component" value="Unassembled WGS sequence"/>
</dbReference>